<dbReference type="PANTHER" id="PTHR30620:SF16">
    <property type="entry name" value="LYSOSOMAL BETA GLUCOSIDASE"/>
    <property type="match status" value="1"/>
</dbReference>
<dbReference type="AlphaFoldDB" id="A0A397BEH8"/>
<dbReference type="GO" id="GO:0008422">
    <property type="term" value="F:beta-glucosidase activity"/>
    <property type="evidence" value="ECO:0007669"/>
    <property type="project" value="UniProtKB-EC"/>
</dbReference>
<keyword evidence="6" id="KW-0326">Glycosidase</keyword>
<evidence type="ECO:0000313" key="8">
    <source>
        <dbReference type="EMBL" id="RHY19056.1"/>
    </source>
</evidence>
<evidence type="ECO:0000259" key="7">
    <source>
        <dbReference type="SMART" id="SM01217"/>
    </source>
</evidence>
<proteinExistence type="inferred from homology"/>
<dbReference type="Gene3D" id="3.40.50.1700">
    <property type="entry name" value="Glycoside hydrolase family 3 C-terminal domain"/>
    <property type="match status" value="1"/>
</dbReference>
<evidence type="ECO:0000256" key="5">
    <source>
        <dbReference type="ARBA" id="ARBA00022801"/>
    </source>
</evidence>
<feature type="domain" description="Fibronectin type III-like" evidence="7">
    <location>
        <begin position="699"/>
        <end position="773"/>
    </location>
</feature>
<evidence type="ECO:0000256" key="3">
    <source>
        <dbReference type="ARBA" id="ARBA00012744"/>
    </source>
</evidence>
<dbReference type="InterPro" id="IPR013783">
    <property type="entry name" value="Ig-like_fold"/>
</dbReference>
<comment type="catalytic activity">
    <reaction evidence="1">
        <text>Hydrolysis of terminal, non-reducing beta-D-glucosyl residues with release of beta-D-glucose.</text>
        <dbReference type="EC" id="3.2.1.21"/>
    </reaction>
</comment>
<protein>
    <recommendedName>
        <fullName evidence="3">beta-glucosidase</fullName>
        <ecNumber evidence="3">3.2.1.21</ecNumber>
    </recommendedName>
</protein>
<dbReference type="InterPro" id="IPR051915">
    <property type="entry name" value="Cellulose_Degrad_GH3"/>
</dbReference>
<dbReference type="InterPro" id="IPR017853">
    <property type="entry name" value="GH"/>
</dbReference>
<dbReference type="Pfam" id="PF01915">
    <property type="entry name" value="Glyco_hydro_3_C"/>
    <property type="match status" value="1"/>
</dbReference>
<organism evidence="8 9">
    <name type="scientific">Aphanomyces astaci</name>
    <name type="common">Crayfish plague agent</name>
    <dbReference type="NCBI Taxonomy" id="112090"/>
    <lineage>
        <taxon>Eukaryota</taxon>
        <taxon>Sar</taxon>
        <taxon>Stramenopiles</taxon>
        <taxon>Oomycota</taxon>
        <taxon>Saprolegniomycetes</taxon>
        <taxon>Saprolegniales</taxon>
        <taxon>Verrucalvaceae</taxon>
        <taxon>Aphanomyces</taxon>
    </lineage>
</organism>
<evidence type="ECO:0000313" key="9">
    <source>
        <dbReference type="Proteomes" id="UP000266239"/>
    </source>
</evidence>
<evidence type="ECO:0000256" key="1">
    <source>
        <dbReference type="ARBA" id="ARBA00000448"/>
    </source>
</evidence>
<dbReference type="InterPro" id="IPR036962">
    <property type="entry name" value="Glyco_hydro_3_N_sf"/>
</dbReference>
<evidence type="ECO:0000256" key="2">
    <source>
        <dbReference type="ARBA" id="ARBA00005336"/>
    </source>
</evidence>
<accession>A0A397BEH8</accession>
<keyword evidence="4" id="KW-0732">Signal</keyword>
<keyword evidence="5" id="KW-0378">Hydrolase</keyword>
<dbReference type="VEuPathDB" id="FungiDB:H257_09114"/>
<evidence type="ECO:0000256" key="6">
    <source>
        <dbReference type="ARBA" id="ARBA00023295"/>
    </source>
</evidence>
<dbReference type="InterPro" id="IPR036881">
    <property type="entry name" value="Glyco_hydro_3_C_sf"/>
</dbReference>
<dbReference type="InterPro" id="IPR026891">
    <property type="entry name" value="Fn3-like"/>
</dbReference>
<sequence length="789" mass="85534">KEDLKTILGTMAPPLVHLKASFGAFVVACCFLYSAQVDRLPLSPAAHVNFAVTAAGPRDVVADLLVNLTTAQKVGQLLQVDIRKLFDGGDDWNNGGSPKLNKARVAEYAKLGIGSFFNTPFDGRTQVQAPTAANWRAILHDIHTIYAEHHAVPFVYGIDTIHGANYIQDATLFPQPLAAASSFNVDLVYRMGQVAAKDTLAAGIPWVFSPVLGIAAQPKWSRACMKHFIGYSNPTSGNDRADSVISDFELVNYYAPSFLAAVHQGRVKSAMETYSSVNGEPVISSHKLLVELLRNDMGFHGVLVTDENEIHQLAAEHHAADSDVDAIFTVYNHTSVDMNMLPGLSDVHNMTLSLVQQGQISEKRLDDSVRRILQMKASIGLLDQYNHGQFAWQDKDDVAVADAVGSAADQRDAKAAADESIILLENAPKLPVDAVSPKFTLPIEDPQANVFVTGPLADSKAFLCGGWSVFWQGTDNSTLIPHGVSVRDALNHTFANVRYAEGVDTTGHVIGNRTADLALAASSTYTIVVVGEASYTEKNGDIPDLHLPLGQRKYIKQLTAIPSTNVIVVVVAGRPRLLGGAHKKAAAVLVRLHCSFLPCEQGGQAIADVISGRVNPSAKLPLTYPQASGNIHLPYFHRVNSECREGFQDCAMEWTFGAGLSYTSFEYSNVTLSDTKVRSNGTLTLDVTVTNTGLRAGKEVVFVFISQKVRHGAVPEVKLLKHFTKVSLQPQEATTVRFTLSAADWSYYRPQIGRGFHSVSEPGLFHAIVKHDTDCGRHPALCKAFHVDA</sequence>
<dbReference type="EMBL" id="QUTA01004615">
    <property type="protein sequence ID" value="RHY19056.1"/>
    <property type="molecule type" value="Genomic_DNA"/>
</dbReference>
<evidence type="ECO:0000256" key="4">
    <source>
        <dbReference type="ARBA" id="ARBA00022729"/>
    </source>
</evidence>
<dbReference type="SMART" id="SM01217">
    <property type="entry name" value="Fn3_like"/>
    <property type="match status" value="1"/>
</dbReference>
<dbReference type="PANTHER" id="PTHR30620">
    <property type="entry name" value="PERIPLASMIC BETA-GLUCOSIDASE-RELATED"/>
    <property type="match status" value="1"/>
</dbReference>
<dbReference type="Gene3D" id="3.20.20.300">
    <property type="entry name" value="Glycoside hydrolase, family 3, N-terminal domain"/>
    <property type="match status" value="2"/>
</dbReference>
<feature type="non-terminal residue" evidence="8">
    <location>
        <position position="1"/>
    </location>
</feature>
<comment type="similarity">
    <text evidence="2">Belongs to the glycosyl hydrolase 3 family.</text>
</comment>
<dbReference type="SUPFAM" id="SSF51445">
    <property type="entry name" value="(Trans)glycosidases"/>
    <property type="match status" value="1"/>
</dbReference>
<reference evidence="8 9" key="1">
    <citation type="submission" date="2018-08" db="EMBL/GenBank/DDBJ databases">
        <title>Aphanomyces genome sequencing and annotation.</title>
        <authorList>
            <person name="Minardi D."/>
            <person name="Oidtmann B."/>
            <person name="Van Der Giezen M."/>
            <person name="Studholme D.J."/>
        </authorList>
    </citation>
    <scope>NUCLEOTIDE SEQUENCE [LARGE SCALE GENOMIC DNA]</scope>
    <source>
        <strain evidence="8 9">Yx</strain>
    </source>
</reference>
<dbReference type="SUPFAM" id="SSF52279">
    <property type="entry name" value="Beta-D-glucan exohydrolase, C-terminal domain"/>
    <property type="match status" value="1"/>
</dbReference>
<dbReference type="Pfam" id="PF00933">
    <property type="entry name" value="Glyco_hydro_3"/>
    <property type="match status" value="2"/>
</dbReference>
<dbReference type="Gene3D" id="2.60.40.10">
    <property type="entry name" value="Immunoglobulins"/>
    <property type="match status" value="1"/>
</dbReference>
<dbReference type="InterPro" id="IPR001764">
    <property type="entry name" value="Glyco_hydro_3_N"/>
</dbReference>
<dbReference type="GO" id="GO:0009251">
    <property type="term" value="P:glucan catabolic process"/>
    <property type="evidence" value="ECO:0007669"/>
    <property type="project" value="TreeGrafter"/>
</dbReference>
<dbReference type="InterPro" id="IPR002772">
    <property type="entry name" value="Glyco_hydro_3_C"/>
</dbReference>
<dbReference type="Pfam" id="PF14310">
    <property type="entry name" value="Fn3-like"/>
    <property type="match status" value="1"/>
</dbReference>
<comment type="caution">
    <text evidence="8">The sequence shown here is derived from an EMBL/GenBank/DDBJ whole genome shotgun (WGS) entry which is preliminary data.</text>
</comment>
<dbReference type="Proteomes" id="UP000266239">
    <property type="component" value="Unassembled WGS sequence"/>
</dbReference>
<dbReference type="EC" id="3.2.1.21" evidence="3"/>
<name>A0A397BEH8_APHAT</name>
<gene>
    <name evidence="8" type="ORF">DYB25_008536</name>
</gene>